<dbReference type="GO" id="GO:0009347">
    <property type="term" value="C:aspartate carbamoyltransferase complex"/>
    <property type="evidence" value="ECO:0007669"/>
    <property type="project" value="InterPro"/>
</dbReference>
<keyword evidence="3" id="KW-0665">Pyrimidine biosynthesis</keyword>
<dbReference type="Pfam" id="PF01948">
    <property type="entry name" value="PyrI"/>
    <property type="match status" value="1"/>
</dbReference>
<evidence type="ECO:0000313" key="7">
    <source>
        <dbReference type="EMBL" id="TRW26086.1"/>
    </source>
</evidence>
<dbReference type="GO" id="GO:0006207">
    <property type="term" value="P:'de novo' pyrimidine nucleobase biosynthetic process"/>
    <property type="evidence" value="ECO:0007669"/>
    <property type="project" value="InterPro"/>
</dbReference>
<evidence type="ECO:0000256" key="1">
    <source>
        <dbReference type="ARBA" id="ARBA00022723"/>
    </source>
</evidence>
<keyword evidence="1" id="KW-0479">Metal-binding</keyword>
<dbReference type="SUPFAM" id="SSF57825">
    <property type="entry name" value="Aspartate carbamoyltransferase, Regulatory-chain, C-terminal domain"/>
    <property type="match status" value="1"/>
</dbReference>
<dbReference type="NCBIfam" id="NF002063">
    <property type="entry name" value="PRK00893.1-3"/>
    <property type="match status" value="1"/>
</dbReference>
<dbReference type="OrthoDB" id="5599321at2"/>
<evidence type="ECO:0000256" key="3">
    <source>
        <dbReference type="ARBA" id="ARBA00022975"/>
    </source>
</evidence>
<dbReference type="Pfam" id="PF02748">
    <property type="entry name" value="PyrI_C"/>
    <property type="match status" value="1"/>
</dbReference>
<dbReference type="InterPro" id="IPR002801">
    <property type="entry name" value="Asp_carbamoylTrfase_reg"/>
</dbReference>
<dbReference type="RefSeq" id="WP_068912442.1">
    <property type="nucleotide sequence ID" value="NZ_MBEW02000020.1"/>
</dbReference>
<dbReference type="Gene3D" id="2.30.30.20">
    <property type="entry name" value="Aspartate carbamoyltransferase regulatory subunit, C-terminal domain"/>
    <property type="match status" value="1"/>
</dbReference>
<reference evidence="6" key="2">
    <citation type="submission" date="2018-07" db="EMBL/GenBank/DDBJ databases">
        <authorList>
            <person name="Quirk P.G."/>
            <person name="Krulwich T.A."/>
        </authorList>
    </citation>
    <scope>NUCLEOTIDE SEQUENCE</scope>
    <source>
        <strain evidence="6">CCRI-22567</strain>
    </source>
</reference>
<keyword evidence="2" id="KW-0862">Zinc</keyword>
<dbReference type="STRING" id="1871336.BBG48_02225"/>
<protein>
    <submittedName>
        <fullName evidence="6">Aspartate carbamoyltransferase regulatory subunit</fullName>
    </submittedName>
</protein>
<dbReference type="GO" id="GO:0046872">
    <property type="term" value="F:metal ion binding"/>
    <property type="evidence" value="ECO:0007669"/>
    <property type="project" value="UniProtKB-KW"/>
</dbReference>
<dbReference type="PANTHER" id="PTHR35805">
    <property type="entry name" value="ASPARTATE CARBAMOYLTRANSFERASE REGULATORY CHAIN"/>
    <property type="match status" value="1"/>
</dbReference>
<comment type="caution">
    <text evidence="6">The sequence shown here is derived from an EMBL/GenBank/DDBJ whole genome shotgun (WGS) entry which is preliminary data.</text>
</comment>
<sequence>MLEITSIKKGIVIDHIKQGVGMKIYEYMKLDEIKDNQVALILNANSPLLGKKDIIKIENKTDFDFSVIGAFDNNLTINVIEDEKVVKKIKPTIPEKIEGIFECKNPRCITTAEREIKQKFELVSETDRTYKCHYCETIRKF</sequence>
<evidence type="ECO:0000313" key="6">
    <source>
        <dbReference type="EMBL" id="RDY20784.1"/>
    </source>
</evidence>
<organism evidence="6 8">
    <name type="scientific">Criibacterium bergeronii</name>
    <dbReference type="NCBI Taxonomy" id="1871336"/>
    <lineage>
        <taxon>Bacteria</taxon>
        <taxon>Bacillati</taxon>
        <taxon>Bacillota</taxon>
        <taxon>Clostridia</taxon>
        <taxon>Peptostreptococcales</taxon>
        <taxon>Filifactoraceae</taxon>
        <taxon>Criibacterium</taxon>
    </lineage>
</organism>
<keyword evidence="8" id="KW-1185">Reference proteome</keyword>
<reference evidence="7 9" key="3">
    <citation type="submission" date="2019-07" db="EMBL/GenBank/DDBJ databases">
        <title>Criibacterium bergeronii gen. nov., sp. nov. isolated from human clinical samples.</title>
        <authorList>
            <person name="Maheux A.F."/>
            <person name="Boudreau D.K."/>
            <person name="Berube E."/>
            <person name="Brodeur S."/>
            <person name="Bernard K.A."/>
            <person name="Abed J.Y."/>
            <person name="Ducrey E."/>
            <person name="Guay E.F."/>
            <person name="Raymond F."/>
            <person name="Corbeil J."/>
            <person name="Domingo M.-C."/>
            <person name="Roy P.H."/>
            <person name="Boissinot M."/>
            <person name="Tocheva E.I."/>
            <person name="Omar R.F."/>
        </authorList>
    </citation>
    <scope>NUCLEOTIDE SEQUENCE [LARGE SCALE GENOMIC DNA]</scope>
    <source>
        <strain evidence="7 9">CCRI-24246</strain>
    </source>
</reference>
<proteinExistence type="predicted"/>
<dbReference type="GO" id="GO:0016740">
    <property type="term" value="F:transferase activity"/>
    <property type="evidence" value="ECO:0007669"/>
    <property type="project" value="UniProtKB-KW"/>
</dbReference>
<dbReference type="Proteomes" id="UP000319424">
    <property type="component" value="Unassembled WGS sequence"/>
</dbReference>
<accession>A0A371IJZ6</accession>
<evidence type="ECO:0000259" key="5">
    <source>
        <dbReference type="Pfam" id="PF02748"/>
    </source>
</evidence>
<reference evidence="6 8" key="1">
    <citation type="journal article" date="2016" name="Genome Announc.">
        <title>Draft Genome Sequence of Criibacterium bergeronii gen. nov., sp. nov., Strain CCRI-22567T, Isolated from a Vaginal Sample from a Woman with Bacterial Vaginosis.</title>
        <authorList>
            <person name="Maheux A.F."/>
            <person name="Berube E."/>
            <person name="Boudreau D.K."/>
            <person name="Raymond F."/>
            <person name="Corbeil J."/>
            <person name="Roy P.H."/>
            <person name="Boissinot M."/>
            <person name="Omar R.F."/>
        </authorList>
    </citation>
    <scope>NUCLEOTIDE SEQUENCE [LARGE SCALE GENOMIC DNA]</scope>
    <source>
        <strain evidence="6 8">CCRI-22567</strain>
    </source>
</reference>
<dbReference type="InterPro" id="IPR036793">
    <property type="entry name" value="Asp_carbatrfase_reg_N_sf"/>
</dbReference>
<evidence type="ECO:0000259" key="4">
    <source>
        <dbReference type="Pfam" id="PF01948"/>
    </source>
</evidence>
<dbReference type="EMBL" id="MBEW02000020">
    <property type="protein sequence ID" value="RDY20784.1"/>
    <property type="molecule type" value="Genomic_DNA"/>
</dbReference>
<dbReference type="PANTHER" id="PTHR35805:SF1">
    <property type="entry name" value="ASPARTATE CARBAMOYLTRANSFERASE REGULATORY CHAIN"/>
    <property type="match status" value="1"/>
</dbReference>
<dbReference type="EMBL" id="VJXW01000008">
    <property type="protein sequence ID" value="TRW26086.1"/>
    <property type="molecule type" value="Genomic_DNA"/>
</dbReference>
<feature type="domain" description="Aspartate carbamoyltransferase regulatory subunit C-terminal" evidence="5">
    <location>
        <begin position="96"/>
        <end position="138"/>
    </location>
</feature>
<name>A0A371IJZ6_9FIRM</name>
<dbReference type="SUPFAM" id="SSF54893">
    <property type="entry name" value="Aspartate carbamoyltransferase, Regulatory-chain, N-terminal domain"/>
    <property type="match status" value="1"/>
</dbReference>
<evidence type="ECO:0000313" key="9">
    <source>
        <dbReference type="Proteomes" id="UP000319424"/>
    </source>
</evidence>
<dbReference type="Proteomes" id="UP000093352">
    <property type="component" value="Unassembled WGS sequence"/>
</dbReference>
<dbReference type="InterPro" id="IPR020545">
    <property type="entry name" value="Asp_carbamoyltransf_reg_N"/>
</dbReference>
<evidence type="ECO:0000256" key="2">
    <source>
        <dbReference type="ARBA" id="ARBA00022833"/>
    </source>
</evidence>
<feature type="domain" description="Aspartate carbamoyltransferase regulatory subunit N-terminal" evidence="4">
    <location>
        <begin position="2"/>
        <end position="90"/>
    </location>
</feature>
<dbReference type="InterPro" id="IPR036792">
    <property type="entry name" value="Asp_carbatrfase_reg_C_sf"/>
</dbReference>
<dbReference type="Gene3D" id="3.30.70.140">
    <property type="entry name" value="Aspartate carbamoyltransferase regulatory subunit, N-terminal domain"/>
    <property type="match status" value="1"/>
</dbReference>
<gene>
    <name evidence="6" type="ORF">BBG48_008150</name>
    <name evidence="7" type="ORF">FL857_06620</name>
</gene>
<evidence type="ECO:0000313" key="8">
    <source>
        <dbReference type="Proteomes" id="UP000093352"/>
    </source>
</evidence>
<keyword evidence="6" id="KW-0808">Transferase</keyword>
<dbReference type="AlphaFoldDB" id="A0A371IJZ6"/>
<dbReference type="InterPro" id="IPR020542">
    <property type="entry name" value="Asp_carbamoyltrfase_reg_C"/>
</dbReference>
<dbReference type="GO" id="GO:0006221">
    <property type="term" value="P:pyrimidine nucleotide biosynthetic process"/>
    <property type="evidence" value="ECO:0007669"/>
    <property type="project" value="UniProtKB-KW"/>
</dbReference>